<protein>
    <submittedName>
        <fullName evidence="2">Uncharacterized protein</fullName>
    </submittedName>
</protein>
<feature type="transmembrane region" description="Helical" evidence="1">
    <location>
        <begin position="42"/>
        <end position="60"/>
    </location>
</feature>
<organism evidence="2">
    <name type="scientific">uncultured Caudovirales phage</name>
    <dbReference type="NCBI Taxonomy" id="2100421"/>
    <lineage>
        <taxon>Viruses</taxon>
        <taxon>Duplodnaviria</taxon>
        <taxon>Heunggongvirae</taxon>
        <taxon>Uroviricota</taxon>
        <taxon>Caudoviricetes</taxon>
        <taxon>Peduoviridae</taxon>
        <taxon>Maltschvirus</taxon>
        <taxon>Maltschvirus maltsch</taxon>
    </lineage>
</organism>
<evidence type="ECO:0000256" key="1">
    <source>
        <dbReference type="SAM" id="Phobius"/>
    </source>
</evidence>
<keyword evidence="1" id="KW-0812">Transmembrane</keyword>
<evidence type="ECO:0000313" key="2">
    <source>
        <dbReference type="EMBL" id="CAB4166068.1"/>
    </source>
</evidence>
<evidence type="ECO:0000313" key="5">
    <source>
        <dbReference type="EMBL" id="CAB4219517.1"/>
    </source>
</evidence>
<gene>
    <name evidence="4" type="ORF">UFOVP1019_17</name>
    <name evidence="5" type="ORF">UFOVP1618_51</name>
    <name evidence="2" type="ORF">UFOVP846_9</name>
    <name evidence="3" type="ORF">UFOVP940_19</name>
</gene>
<evidence type="ECO:0000313" key="3">
    <source>
        <dbReference type="EMBL" id="CAB4172965.1"/>
    </source>
</evidence>
<feature type="transmembrane region" description="Helical" evidence="1">
    <location>
        <begin position="12"/>
        <end position="30"/>
    </location>
</feature>
<dbReference type="EMBL" id="LR796891">
    <property type="protein sequence ID" value="CAB4172965.1"/>
    <property type="molecule type" value="Genomic_DNA"/>
</dbReference>
<dbReference type="EMBL" id="LR796969">
    <property type="protein sequence ID" value="CAB4178616.1"/>
    <property type="molecule type" value="Genomic_DNA"/>
</dbReference>
<sequence length="67" mass="7715">MTRAMRGAIHSRTMWFSLALMVVGAVYENFSYLQNVIDPKYYGIILMCIGVTCAVLRFYTSMPLDRK</sequence>
<evidence type="ECO:0000313" key="4">
    <source>
        <dbReference type="EMBL" id="CAB4178616.1"/>
    </source>
</evidence>
<dbReference type="EMBL" id="LR797482">
    <property type="protein sequence ID" value="CAB4219517.1"/>
    <property type="molecule type" value="Genomic_DNA"/>
</dbReference>
<dbReference type="EMBL" id="LR796779">
    <property type="protein sequence ID" value="CAB4166068.1"/>
    <property type="molecule type" value="Genomic_DNA"/>
</dbReference>
<proteinExistence type="predicted"/>
<reference evidence="2" key="1">
    <citation type="submission" date="2020-04" db="EMBL/GenBank/DDBJ databases">
        <authorList>
            <person name="Chiriac C."/>
            <person name="Salcher M."/>
            <person name="Ghai R."/>
            <person name="Kavagutti S V."/>
        </authorList>
    </citation>
    <scope>NUCLEOTIDE SEQUENCE</scope>
</reference>
<keyword evidence="1" id="KW-0472">Membrane</keyword>
<keyword evidence="1" id="KW-1133">Transmembrane helix</keyword>
<accession>A0A6J5PA42</accession>
<name>A0A6J5PA42_9CAUD</name>